<organism evidence="2 3">
    <name type="scientific">Arthrobotrys oligospora (strain ATCC 24927 / CBS 115.81 / DSM 1491)</name>
    <name type="common">Nematode-trapping fungus</name>
    <name type="synonym">Didymozoophaga oligospora</name>
    <dbReference type="NCBI Taxonomy" id="756982"/>
    <lineage>
        <taxon>Eukaryota</taxon>
        <taxon>Fungi</taxon>
        <taxon>Dikarya</taxon>
        <taxon>Ascomycota</taxon>
        <taxon>Pezizomycotina</taxon>
        <taxon>Orbiliomycetes</taxon>
        <taxon>Orbiliales</taxon>
        <taxon>Orbiliaceae</taxon>
        <taxon>Orbilia</taxon>
        <taxon>Orbilia oligospora</taxon>
    </lineage>
</organism>
<dbReference type="Proteomes" id="UP000008784">
    <property type="component" value="Unassembled WGS sequence"/>
</dbReference>
<dbReference type="OMA" id="ANGMIMA"/>
<dbReference type="InParanoid" id="G1X4T5"/>
<keyword evidence="3" id="KW-1185">Reference proteome</keyword>
<sequence>MSSSPPSPPLSPTSPTSPSILNHISKHRPLLQLSIKPHRPSTMSAPPKIMISHVFGSTTAPSTPPKRTPSVISSPTIVPLKLSPIKTPPPLPPSIIPPTHQSFTPKSTKDTSSTTSITSTIAFQKALSTVYSSSKPDGSDYLWCPVFKQYLPHSLIKHFQIITPSPYYSQAIGYLFGNIKDGESHFNSLANGMIMAKCIANLLISGDFAIIPVSENVENDLSHPAFRASSSGSTTTTSITTTDNNKNSVSDIGSKAWNQLTLEEQNSLLDLQELKQSIKPISPTPNPGIKLKLVLMKPYNSNTRIEDMDLLYADIHNTILEFKSSFRPDLRYCYFRYISSILIWLNLEEAKVFKNAWIPKEKWLRESLVVEMARPERLANWEVYEEIICGNGLFDDGGEDGDTVVKMDNGWMTTKSGEMAAQLEWGLLTSPDYMFPPHGHELHV</sequence>
<evidence type="ECO:0008006" key="4">
    <source>
        <dbReference type="Google" id="ProtNLM"/>
    </source>
</evidence>
<feature type="compositionally biased region" description="Low complexity" evidence="1">
    <location>
        <begin position="229"/>
        <end position="242"/>
    </location>
</feature>
<evidence type="ECO:0000313" key="2">
    <source>
        <dbReference type="EMBL" id="EGX51975.1"/>
    </source>
</evidence>
<reference evidence="2 3" key="1">
    <citation type="journal article" date="2011" name="PLoS Pathog.">
        <title>Genomic and proteomic analyses of the fungus Arthrobotrys oligospora provide insights into nematode-trap formation.</title>
        <authorList>
            <person name="Yang J."/>
            <person name="Wang L."/>
            <person name="Ji X."/>
            <person name="Feng Y."/>
            <person name="Li X."/>
            <person name="Zou C."/>
            <person name="Xu J."/>
            <person name="Ren Y."/>
            <person name="Mi Q."/>
            <person name="Wu J."/>
            <person name="Liu S."/>
            <person name="Liu Y."/>
            <person name="Huang X."/>
            <person name="Wang H."/>
            <person name="Niu X."/>
            <person name="Li J."/>
            <person name="Liang L."/>
            <person name="Luo Y."/>
            <person name="Ji K."/>
            <person name="Zhou W."/>
            <person name="Yu Z."/>
            <person name="Li G."/>
            <person name="Liu Y."/>
            <person name="Li L."/>
            <person name="Qiao M."/>
            <person name="Feng L."/>
            <person name="Zhang K.-Q."/>
        </authorList>
    </citation>
    <scope>NUCLEOTIDE SEQUENCE [LARGE SCALE GENOMIC DNA]</scope>
    <source>
        <strain evidence="3">ATCC 24927 / CBS 115.81 / DSM 1491</strain>
    </source>
</reference>
<gene>
    <name evidence="2" type="ORF">AOL_s00043g709</name>
</gene>
<feature type="compositionally biased region" description="Pro residues" evidence="1">
    <location>
        <begin position="1"/>
        <end position="12"/>
    </location>
</feature>
<dbReference type="RefSeq" id="XP_011119497.1">
    <property type="nucleotide sequence ID" value="XM_011121195.1"/>
</dbReference>
<dbReference type="AlphaFoldDB" id="G1X4T5"/>
<proteinExistence type="predicted"/>
<evidence type="ECO:0000313" key="3">
    <source>
        <dbReference type="Proteomes" id="UP000008784"/>
    </source>
</evidence>
<feature type="region of interest" description="Disordered" evidence="1">
    <location>
        <begin position="224"/>
        <end position="245"/>
    </location>
</feature>
<comment type="caution">
    <text evidence="2">The sequence shown here is derived from an EMBL/GenBank/DDBJ whole genome shotgun (WGS) entry which is preliminary data.</text>
</comment>
<dbReference type="HOGENOM" id="CLU_616725_0_0_1"/>
<dbReference type="GeneID" id="22890451"/>
<feature type="region of interest" description="Disordered" evidence="1">
    <location>
        <begin position="1"/>
        <end position="22"/>
    </location>
</feature>
<accession>G1X4T5</accession>
<dbReference type="EMBL" id="ADOT01000060">
    <property type="protein sequence ID" value="EGX51975.1"/>
    <property type="molecule type" value="Genomic_DNA"/>
</dbReference>
<protein>
    <recommendedName>
        <fullName evidence="4">HNH nuclease domain-containing protein</fullName>
    </recommendedName>
</protein>
<dbReference type="OrthoDB" id="5386595at2759"/>
<evidence type="ECO:0000256" key="1">
    <source>
        <dbReference type="SAM" id="MobiDB-lite"/>
    </source>
</evidence>
<name>G1X4T5_ARTOA</name>